<feature type="transmembrane region" description="Helical" evidence="7">
    <location>
        <begin position="70"/>
        <end position="91"/>
    </location>
</feature>
<evidence type="ECO:0000256" key="5">
    <source>
        <dbReference type="ARBA" id="ARBA00022989"/>
    </source>
</evidence>
<protein>
    <submittedName>
        <fullName evidence="8">Monovalent cation/H+ antiporter subunit C</fullName>
    </submittedName>
</protein>
<proteinExistence type="inferred from homology"/>
<gene>
    <name evidence="8" type="ORF">OZSIB_1991</name>
</gene>
<keyword evidence="3" id="KW-1003">Cell membrane</keyword>
<dbReference type="GO" id="GO:0005886">
    <property type="term" value="C:plasma membrane"/>
    <property type="evidence" value="ECO:0007669"/>
    <property type="project" value="UniProtKB-SubCell"/>
</dbReference>
<organism evidence="8 9">
    <name type="scientific">Candidatus Ozemobacter sibiricus</name>
    <dbReference type="NCBI Taxonomy" id="2268124"/>
    <lineage>
        <taxon>Bacteria</taxon>
        <taxon>Candidatus Ozemobacteria</taxon>
        <taxon>Candidatus Ozemobacterales</taxon>
        <taxon>Candidatus Ozemobacteraceae</taxon>
        <taxon>Candidatus Ozemobacter</taxon>
    </lineage>
</organism>
<feature type="transmembrane region" description="Helical" evidence="7">
    <location>
        <begin position="6"/>
        <end position="25"/>
    </location>
</feature>
<comment type="subcellular location">
    <subcellularLocation>
        <location evidence="1">Cell membrane</location>
        <topology evidence="1">Multi-pass membrane protein</topology>
    </subcellularLocation>
</comment>
<dbReference type="PANTHER" id="PTHR34583">
    <property type="entry name" value="ANTIPORTER SUBUNIT MNHC2-RELATED"/>
    <property type="match status" value="1"/>
</dbReference>
<keyword evidence="6 7" id="KW-0472">Membrane</keyword>
<comment type="caution">
    <text evidence="8">The sequence shown here is derived from an EMBL/GenBank/DDBJ whole genome shotgun (WGS) entry which is preliminary data.</text>
</comment>
<accession>A0A367ZIK0</accession>
<evidence type="ECO:0000256" key="7">
    <source>
        <dbReference type="SAM" id="Phobius"/>
    </source>
</evidence>
<evidence type="ECO:0000256" key="2">
    <source>
        <dbReference type="ARBA" id="ARBA00010388"/>
    </source>
</evidence>
<reference evidence="8 9" key="1">
    <citation type="submission" date="2018-05" db="EMBL/GenBank/DDBJ databases">
        <title>A metagenomic window into the 2 km-deep terrestrial subsurface aquifer revealed taxonomically and functionally diverse microbial community comprising novel uncultured bacterial lineages.</title>
        <authorList>
            <person name="Kadnikov V.V."/>
            <person name="Mardanov A.V."/>
            <person name="Beletsky A.V."/>
            <person name="Banks D."/>
            <person name="Pimenov N.V."/>
            <person name="Frank Y.A."/>
            <person name="Karnachuk O.V."/>
            <person name="Ravin N.V."/>
        </authorList>
    </citation>
    <scope>NUCLEOTIDE SEQUENCE [LARGE SCALE GENOMIC DNA]</scope>
    <source>
        <strain evidence="8">BY5</strain>
    </source>
</reference>
<dbReference type="EMBL" id="QOQW01000030">
    <property type="protein sequence ID" value="RCK77953.1"/>
    <property type="molecule type" value="Genomic_DNA"/>
</dbReference>
<dbReference type="Gene3D" id="1.10.287.3510">
    <property type="match status" value="1"/>
</dbReference>
<evidence type="ECO:0000256" key="3">
    <source>
        <dbReference type="ARBA" id="ARBA00022475"/>
    </source>
</evidence>
<dbReference type="InterPro" id="IPR039428">
    <property type="entry name" value="NUOK/Mnh_C1-like"/>
</dbReference>
<dbReference type="AlphaFoldDB" id="A0A367ZIK0"/>
<dbReference type="Pfam" id="PF00420">
    <property type="entry name" value="Oxidored_q2"/>
    <property type="match status" value="1"/>
</dbReference>
<evidence type="ECO:0000313" key="8">
    <source>
        <dbReference type="EMBL" id="RCK77953.1"/>
    </source>
</evidence>
<dbReference type="Proteomes" id="UP000252355">
    <property type="component" value="Unassembled WGS sequence"/>
</dbReference>
<evidence type="ECO:0000313" key="9">
    <source>
        <dbReference type="Proteomes" id="UP000252355"/>
    </source>
</evidence>
<dbReference type="InterPro" id="IPR050601">
    <property type="entry name" value="CPA3_antiporter_subunitC"/>
</dbReference>
<keyword evidence="4 7" id="KW-0812">Transmembrane</keyword>
<comment type="similarity">
    <text evidence="2">Belongs to the CPA3 antiporters (TC 2.A.63) subunit C family.</text>
</comment>
<sequence>MTTALWYALVGVILLAIGFASLILTPGLLRKIIALNIMSSGTFLILVSLARRSPDPVTQAPDPVPQAMVLTGIVVSVSATAMGLAFLLRYYEATGRLALPEDDLPAAPAPRHEEGPSA</sequence>
<dbReference type="PANTHER" id="PTHR34583:SF2">
    <property type="entry name" value="ANTIPORTER SUBUNIT MNHC2-RELATED"/>
    <property type="match status" value="1"/>
</dbReference>
<feature type="transmembrane region" description="Helical" evidence="7">
    <location>
        <begin position="32"/>
        <end position="50"/>
    </location>
</feature>
<evidence type="ECO:0000256" key="6">
    <source>
        <dbReference type="ARBA" id="ARBA00023136"/>
    </source>
</evidence>
<evidence type="ECO:0000256" key="4">
    <source>
        <dbReference type="ARBA" id="ARBA00022692"/>
    </source>
</evidence>
<name>A0A367ZIK0_9BACT</name>
<keyword evidence="5 7" id="KW-1133">Transmembrane helix</keyword>
<evidence type="ECO:0000256" key="1">
    <source>
        <dbReference type="ARBA" id="ARBA00004651"/>
    </source>
</evidence>